<comment type="subunit">
    <text evidence="2">Homodimer.</text>
</comment>
<evidence type="ECO:0000256" key="5">
    <source>
        <dbReference type="ARBA" id="ARBA00022741"/>
    </source>
</evidence>
<dbReference type="InterPro" id="IPR027417">
    <property type="entry name" value="P-loop_NTPase"/>
</dbReference>
<dbReference type="PANTHER" id="PTHR11846:SF0">
    <property type="entry name" value="ADENYLOSUCCINATE SYNTHETASE"/>
    <property type="match status" value="1"/>
</dbReference>
<dbReference type="SMART" id="SM00788">
    <property type="entry name" value="Adenylsucc_synt"/>
    <property type="match status" value="1"/>
</dbReference>
<keyword evidence="5" id="KW-0547">Nucleotide-binding</keyword>
<dbReference type="InterPro" id="IPR042111">
    <property type="entry name" value="Adenylosuccinate_synth_dom3"/>
</dbReference>
<dbReference type="CDD" id="cd03108">
    <property type="entry name" value="AdSS"/>
    <property type="match status" value="1"/>
</dbReference>
<accession>A0A6J7HNB2</accession>
<dbReference type="EMBL" id="CAFBMM010000125">
    <property type="protein sequence ID" value="CAB4918693.1"/>
    <property type="molecule type" value="Genomic_DNA"/>
</dbReference>
<evidence type="ECO:0000256" key="6">
    <source>
        <dbReference type="ARBA" id="ARBA00022755"/>
    </source>
</evidence>
<dbReference type="GO" id="GO:0046040">
    <property type="term" value="P:IMP metabolic process"/>
    <property type="evidence" value="ECO:0007669"/>
    <property type="project" value="TreeGrafter"/>
</dbReference>
<evidence type="ECO:0000256" key="8">
    <source>
        <dbReference type="ARBA" id="ARBA00023134"/>
    </source>
</evidence>
<dbReference type="AlphaFoldDB" id="A0A6J7HNB2"/>
<keyword evidence="7" id="KW-0460">Magnesium</keyword>
<dbReference type="InterPro" id="IPR042110">
    <property type="entry name" value="Adenylosuccinate_synth_dom2"/>
</dbReference>
<keyword evidence="8" id="KW-0342">GTP-binding</keyword>
<dbReference type="PROSITE" id="PS00513">
    <property type="entry name" value="ADENYLOSUCCIN_SYN_2"/>
    <property type="match status" value="1"/>
</dbReference>
<keyword evidence="3" id="KW-0436">Ligase</keyword>
<dbReference type="Gene3D" id="1.10.300.10">
    <property type="entry name" value="Adenylosuccinate Synthetase, subunit A, domain 2"/>
    <property type="match status" value="1"/>
</dbReference>
<dbReference type="Gene3D" id="3.90.170.10">
    <property type="entry name" value="Adenylosuccinate Synthetase, subunit A, domain 3"/>
    <property type="match status" value="1"/>
</dbReference>
<evidence type="ECO:0000256" key="7">
    <source>
        <dbReference type="ARBA" id="ARBA00022842"/>
    </source>
</evidence>
<dbReference type="Gene3D" id="3.40.440.10">
    <property type="entry name" value="Adenylosuccinate Synthetase, subunit A, domain 1"/>
    <property type="match status" value="1"/>
</dbReference>
<proteinExistence type="inferred from homology"/>
<dbReference type="GO" id="GO:0046872">
    <property type="term" value="F:metal ion binding"/>
    <property type="evidence" value="ECO:0007669"/>
    <property type="project" value="UniProtKB-KW"/>
</dbReference>
<dbReference type="NCBIfam" id="TIGR00184">
    <property type="entry name" value="purA"/>
    <property type="match status" value="1"/>
</dbReference>
<evidence type="ECO:0000256" key="1">
    <source>
        <dbReference type="ARBA" id="ARBA00001946"/>
    </source>
</evidence>
<evidence type="ECO:0000256" key="3">
    <source>
        <dbReference type="ARBA" id="ARBA00022598"/>
    </source>
</evidence>
<dbReference type="Pfam" id="PF00709">
    <property type="entry name" value="Adenylsucc_synt"/>
    <property type="match status" value="1"/>
</dbReference>
<evidence type="ECO:0000256" key="2">
    <source>
        <dbReference type="ARBA" id="ARBA00011738"/>
    </source>
</evidence>
<dbReference type="FunFam" id="3.90.170.10:FF:000001">
    <property type="entry name" value="Adenylosuccinate synthetase"/>
    <property type="match status" value="1"/>
</dbReference>
<dbReference type="InterPro" id="IPR001114">
    <property type="entry name" value="Adenylosuccinate_synthetase"/>
</dbReference>
<sequence length="430" mass="46822">MPGVVIVGTQWGDEGKGRFTDYLASDSALCVRYQGGHNAGHTLVVDGEVFALQLVPSGILYPHVTPVIGNGVVVDPSVLLEEIDMLESKGISTARLRVSGNAHLIMPYHQEFDRVTERYLGKNKLGTTMRGIGPAYADKALRVGIRVQDLLDPGIFRAKLDLALREKNLVLAKVYNRLPLDADEITETYLAMVPRLEPLIADTVHLVHEALDANEKVLFEGAQATFLDLDHGTYPYVTSSNPISGGVGPGAGVGPLAINRVIGVAKAYLTRVGAGPFPTELFPGDEVGDMLVERGAEFGTNTGRRRRPGWLDAVMLRHAVRLNSCTELAMAKLDVLTPCAEIKVCVAYEAEDGTRFDHVPYHQSVLHKVRPIYETLPGWESEITEAKKVEDLPDSARDYLKFIERVAGVPISFLGVGPGREQTIVTNSHA</sequence>
<dbReference type="SUPFAM" id="SSF52540">
    <property type="entry name" value="P-loop containing nucleoside triphosphate hydrolases"/>
    <property type="match status" value="1"/>
</dbReference>
<comment type="cofactor">
    <cofactor evidence="1">
        <name>Mg(2+)</name>
        <dbReference type="ChEBI" id="CHEBI:18420"/>
    </cofactor>
</comment>
<dbReference type="InterPro" id="IPR042109">
    <property type="entry name" value="Adenylosuccinate_synth_dom1"/>
</dbReference>
<reference evidence="9" key="1">
    <citation type="submission" date="2020-05" db="EMBL/GenBank/DDBJ databases">
        <authorList>
            <person name="Chiriac C."/>
            <person name="Salcher M."/>
            <person name="Ghai R."/>
            <person name="Kavagutti S V."/>
        </authorList>
    </citation>
    <scope>NUCLEOTIDE SEQUENCE</scope>
</reference>
<dbReference type="GO" id="GO:0004019">
    <property type="term" value="F:adenylosuccinate synthase activity"/>
    <property type="evidence" value="ECO:0007669"/>
    <property type="project" value="InterPro"/>
</dbReference>
<dbReference type="PROSITE" id="PS01266">
    <property type="entry name" value="ADENYLOSUCCIN_SYN_1"/>
    <property type="match status" value="1"/>
</dbReference>
<dbReference type="InterPro" id="IPR033128">
    <property type="entry name" value="Adenylosuccin_syn_Lys_AS"/>
</dbReference>
<dbReference type="FunFam" id="1.10.300.10:FF:000001">
    <property type="entry name" value="Adenylosuccinate synthetase"/>
    <property type="match status" value="1"/>
</dbReference>
<evidence type="ECO:0000313" key="9">
    <source>
        <dbReference type="EMBL" id="CAB4918693.1"/>
    </source>
</evidence>
<keyword evidence="4" id="KW-0479">Metal-binding</keyword>
<protein>
    <submittedName>
        <fullName evidence="9">Unannotated protein</fullName>
    </submittedName>
</protein>
<dbReference type="GO" id="GO:0005525">
    <property type="term" value="F:GTP binding"/>
    <property type="evidence" value="ECO:0007669"/>
    <property type="project" value="UniProtKB-KW"/>
</dbReference>
<dbReference type="PANTHER" id="PTHR11846">
    <property type="entry name" value="ADENYLOSUCCINATE SYNTHETASE"/>
    <property type="match status" value="1"/>
</dbReference>
<dbReference type="HAMAP" id="MF_00011">
    <property type="entry name" value="Adenylosucc_synth"/>
    <property type="match status" value="1"/>
</dbReference>
<name>A0A6J7HNB2_9ZZZZ</name>
<evidence type="ECO:0000256" key="4">
    <source>
        <dbReference type="ARBA" id="ARBA00022723"/>
    </source>
</evidence>
<dbReference type="GO" id="GO:0005737">
    <property type="term" value="C:cytoplasm"/>
    <property type="evidence" value="ECO:0007669"/>
    <property type="project" value="TreeGrafter"/>
</dbReference>
<gene>
    <name evidence="9" type="ORF">UFOPK3605_01548</name>
</gene>
<dbReference type="GO" id="GO:0044208">
    <property type="term" value="P:'de novo' AMP biosynthetic process"/>
    <property type="evidence" value="ECO:0007669"/>
    <property type="project" value="TreeGrafter"/>
</dbReference>
<organism evidence="9">
    <name type="scientific">freshwater metagenome</name>
    <dbReference type="NCBI Taxonomy" id="449393"/>
    <lineage>
        <taxon>unclassified sequences</taxon>
        <taxon>metagenomes</taxon>
        <taxon>ecological metagenomes</taxon>
    </lineage>
</organism>
<keyword evidence="6" id="KW-0658">Purine biosynthesis</keyword>
<dbReference type="NCBIfam" id="NF002223">
    <property type="entry name" value="PRK01117.1"/>
    <property type="match status" value="1"/>
</dbReference>
<dbReference type="InterPro" id="IPR018220">
    <property type="entry name" value="Adenylosuccin_syn_GTP-bd"/>
</dbReference>